<evidence type="ECO:0000256" key="1">
    <source>
        <dbReference type="SAM" id="Phobius"/>
    </source>
</evidence>
<keyword evidence="1" id="KW-1133">Transmembrane helix</keyword>
<reference evidence="2" key="1">
    <citation type="submission" date="2021-04" db="EMBL/GenBank/DDBJ databases">
        <title>Genome based classification of Actinospica acidithermotolerans sp. nov., an actinobacterium isolated from an Indonesian hot spring.</title>
        <authorList>
            <person name="Kusuma A.B."/>
            <person name="Putra K.E."/>
            <person name="Nafisah S."/>
            <person name="Loh J."/>
            <person name="Nouioui I."/>
            <person name="Goodfellow M."/>
        </authorList>
    </citation>
    <scope>NUCLEOTIDE SEQUENCE</scope>
    <source>
        <strain evidence="2">DSM 45618</strain>
    </source>
</reference>
<dbReference type="RefSeq" id="WP_211469546.1">
    <property type="nucleotide sequence ID" value="NZ_JAGSXH010000073.1"/>
</dbReference>
<organism evidence="2 3">
    <name type="scientific">Actinocrinis puniceicyclus</name>
    <dbReference type="NCBI Taxonomy" id="977794"/>
    <lineage>
        <taxon>Bacteria</taxon>
        <taxon>Bacillati</taxon>
        <taxon>Actinomycetota</taxon>
        <taxon>Actinomycetes</taxon>
        <taxon>Catenulisporales</taxon>
        <taxon>Actinospicaceae</taxon>
        <taxon>Actinocrinis</taxon>
    </lineage>
</organism>
<keyword evidence="3" id="KW-1185">Reference proteome</keyword>
<feature type="transmembrane region" description="Helical" evidence="1">
    <location>
        <begin position="243"/>
        <end position="266"/>
    </location>
</feature>
<dbReference type="AlphaFoldDB" id="A0A8J7WMN3"/>
<dbReference type="Proteomes" id="UP000677913">
    <property type="component" value="Unassembled WGS sequence"/>
</dbReference>
<keyword evidence="1" id="KW-0472">Membrane</keyword>
<feature type="transmembrane region" description="Helical" evidence="1">
    <location>
        <begin position="66"/>
        <end position="88"/>
    </location>
</feature>
<dbReference type="EMBL" id="JAGSXH010000073">
    <property type="protein sequence ID" value="MBS2965188.1"/>
    <property type="molecule type" value="Genomic_DNA"/>
</dbReference>
<feature type="transmembrane region" description="Helical" evidence="1">
    <location>
        <begin position="108"/>
        <end position="137"/>
    </location>
</feature>
<feature type="transmembrane region" description="Helical" evidence="1">
    <location>
        <begin position="158"/>
        <end position="180"/>
    </location>
</feature>
<comment type="caution">
    <text evidence="2">The sequence shown here is derived from an EMBL/GenBank/DDBJ whole genome shotgun (WGS) entry which is preliminary data.</text>
</comment>
<protein>
    <submittedName>
        <fullName evidence="2">ABC transporter permease</fullName>
    </submittedName>
</protein>
<feature type="transmembrane region" description="Helical" evidence="1">
    <location>
        <begin position="32"/>
        <end position="54"/>
    </location>
</feature>
<accession>A0A8J7WMN3</accession>
<name>A0A8J7WMN3_9ACTN</name>
<evidence type="ECO:0000313" key="2">
    <source>
        <dbReference type="EMBL" id="MBS2965188.1"/>
    </source>
</evidence>
<proteinExistence type="predicted"/>
<evidence type="ECO:0000313" key="3">
    <source>
        <dbReference type="Proteomes" id="UP000677913"/>
    </source>
</evidence>
<feature type="transmembrane region" description="Helical" evidence="1">
    <location>
        <begin position="186"/>
        <end position="204"/>
    </location>
</feature>
<dbReference type="Pfam" id="PF12730">
    <property type="entry name" value="ABC2_membrane_4"/>
    <property type="match status" value="1"/>
</dbReference>
<sequence length="270" mass="27830">MTALLPGTAATWSGVARRIAQAEWIKLRTLRSTAAILSFACVLTAGFAALIANGNTSRTGTQFDPVNMCMSGLIFGQYLFAAFGALVMTSEYGSGTIRATLAATPRRAAMLIGKAIALAAAAAMSAVLTVAGSVALCELFFFHHAPRAALTSGPAVRALVSAVAILVIAALTGLALGAIFRSTAGALIGLAVLFFLALPLVTQLPTGTVRAWSEWLLPWISTAWAVRTVPMTSYAVAHNAPGPVTGLLAFGAEAFVLLAVSAVLLIRRDA</sequence>
<gene>
    <name evidence="2" type="ORF">KGA66_19215</name>
</gene>
<keyword evidence="1" id="KW-0812">Transmembrane</keyword>